<organism evidence="3 4">
    <name type="scientific">Nocardia colli</name>
    <dbReference type="NCBI Taxonomy" id="2545717"/>
    <lineage>
        <taxon>Bacteria</taxon>
        <taxon>Bacillati</taxon>
        <taxon>Actinomycetota</taxon>
        <taxon>Actinomycetes</taxon>
        <taxon>Mycobacteriales</taxon>
        <taxon>Nocardiaceae</taxon>
        <taxon>Nocardia</taxon>
    </lineage>
</organism>
<dbReference type="Gene3D" id="3.40.50.1820">
    <property type="entry name" value="alpha/beta hydrolase"/>
    <property type="match status" value="1"/>
</dbReference>
<dbReference type="GO" id="GO:0016042">
    <property type="term" value="P:lipid catabolic process"/>
    <property type="evidence" value="ECO:0007669"/>
    <property type="project" value="InterPro"/>
</dbReference>
<evidence type="ECO:0000313" key="3">
    <source>
        <dbReference type="EMBL" id="KAA8882111.1"/>
    </source>
</evidence>
<dbReference type="EMBL" id="VXLC01000029">
    <property type="protein sequence ID" value="KAA8882111.1"/>
    <property type="molecule type" value="Genomic_DNA"/>
</dbReference>
<keyword evidence="4" id="KW-1185">Reference proteome</keyword>
<dbReference type="AlphaFoldDB" id="A0A5N0E312"/>
<dbReference type="Pfam" id="PF03583">
    <property type="entry name" value="LIP"/>
    <property type="match status" value="1"/>
</dbReference>
<dbReference type="PANTHER" id="PTHR34853:SF1">
    <property type="entry name" value="LIPASE 5"/>
    <property type="match status" value="1"/>
</dbReference>
<dbReference type="Gene3D" id="1.10.260.130">
    <property type="match status" value="1"/>
</dbReference>
<dbReference type="RefSeq" id="WP_150407251.1">
    <property type="nucleotide sequence ID" value="NZ_VXLC01000029.1"/>
</dbReference>
<proteinExistence type="predicted"/>
<dbReference type="OrthoDB" id="4365648at2"/>
<protein>
    <submittedName>
        <fullName evidence="3">Triacylglycerol lipase</fullName>
    </submittedName>
</protein>
<evidence type="ECO:0000313" key="4">
    <source>
        <dbReference type="Proteomes" id="UP000323876"/>
    </source>
</evidence>
<feature type="signal peptide" evidence="2">
    <location>
        <begin position="1"/>
        <end position="27"/>
    </location>
</feature>
<name>A0A5N0E312_9NOCA</name>
<feature type="chain" id="PRO_5038668368" evidence="2">
    <location>
        <begin position="28"/>
        <end position="441"/>
    </location>
</feature>
<gene>
    <name evidence="3" type="ORF">F3087_39355</name>
</gene>
<dbReference type="PANTHER" id="PTHR34853">
    <property type="match status" value="1"/>
</dbReference>
<sequence>MLRACRAACTVGFTLALSLAVAAPATAGPDLPNTGQVGTQPAWPVRPDENQLPPLPRETDIYSVIPVPMPKDDRWYDDPADLDRYADGDVIRKRVVTSYLLAVPWPPVHTEQILYRSTDSRDRPIVTATTVMIPGIPWLGPSPRPVISYQEAIDGLDPACNPSHTVRAGTMKETQLLLQFLGEGMAVSVPDFNGKTSTTLAPSEGRMVLDGVRATRRGGLGLADSPVGLWGYSGGGSATGWAAELHRSYAPELPIKGSAQGGVPGDKHAMTMFAMDAGAGLAGQADFVGWIWLIGLSREYPDLIPLDKFLTADGMTLVHDIDNRCLYTAAATGAWRPLKNYLKDPKAFLDPDIQNVLHRDSLGYADTPDVPVAMWHSMTDPIIPIAAIEPVVQRYCAAGANLRFFRVPATEHISAELVGYEPSLLWLTAVLAGGDPGPTTC</sequence>
<accession>A0A5N0E312</accession>
<dbReference type="Proteomes" id="UP000323876">
    <property type="component" value="Unassembled WGS sequence"/>
</dbReference>
<evidence type="ECO:0000256" key="1">
    <source>
        <dbReference type="SAM" id="MobiDB-lite"/>
    </source>
</evidence>
<dbReference type="GO" id="GO:0004806">
    <property type="term" value="F:triacylglycerol lipase activity"/>
    <property type="evidence" value="ECO:0007669"/>
    <property type="project" value="InterPro"/>
</dbReference>
<dbReference type="InterPro" id="IPR029058">
    <property type="entry name" value="AB_hydrolase_fold"/>
</dbReference>
<reference evidence="3 4" key="1">
    <citation type="submission" date="2019-09" db="EMBL/GenBank/DDBJ databases">
        <authorList>
            <person name="Wang X."/>
        </authorList>
    </citation>
    <scope>NUCLEOTIDE SEQUENCE [LARGE SCALE GENOMIC DNA]</scope>
    <source>
        <strain evidence="3 4">CICC 11023</strain>
    </source>
</reference>
<feature type="region of interest" description="Disordered" evidence="1">
    <location>
        <begin position="28"/>
        <end position="56"/>
    </location>
</feature>
<keyword evidence="2" id="KW-0732">Signal</keyword>
<evidence type="ECO:0000256" key="2">
    <source>
        <dbReference type="SAM" id="SignalP"/>
    </source>
</evidence>
<dbReference type="InterPro" id="IPR005152">
    <property type="entry name" value="Lipase_secreted"/>
</dbReference>
<comment type="caution">
    <text evidence="3">The sequence shown here is derived from an EMBL/GenBank/DDBJ whole genome shotgun (WGS) entry which is preliminary data.</text>
</comment>
<dbReference type="SUPFAM" id="SSF53474">
    <property type="entry name" value="alpha/beta-Hydrolases"/>
    <property type="match status" value="1"/>
</dbReference>